<dbReference type="RefSeq" id="WP_114452040.1">
    <property type="nucleotide sequence ID" value="NZ_QPJC01000002.1"/>
</dbReference>
<comment type="caution">
    <text evidence="1">The sequence shown here is derived from an EMBL/GenBank/DDBJ whole genome shotgun (WGS) entry which is preliminary data.</text>
</comment>
<protein>
    <submittedName>
        <fullName evidence="1">Uncharacterized protein</fullName>
    </submittedName>
</protein>
<name>A0A368VWN1_9ACTN</name>
<reference evidence="1 2" key="1">
    <citation type="submission" date="2018-07" db="EMBL/GenBank/DDBJ databases">
        <title>Genomic Encyclopedia of Type Strains, Phase III (KMG-III): the genomes of soil and plant-associated and newly described type strains.</title>
        <authorList>
            <person name="Whitman W."/>
        </authorList>
    </citation>
    <scope>NUCLEOTIDE SEQUENCE [LARGE SCALE GENOMIC DNA]</scope>
    <source>
        <strain evidence="1 2">CECT 8575</strain>
    </source>
</reference>
<proteinExistence type="predicted"/>
<accession>A0A368VWN1</accession>
<dbReference type="OrthoDB" id="501208at2"/>
<dbReference type="EMBL" id="QPJC01000002">
    <property type="protein sequence ID" value="RCW46259.1"/>
    <property type="molecule type" value="Genomic_DNA"/>
</dbReference>
<evidence type="ECO:0000313" key="2">
    <source>
        <dbReference type="Proteomes" id="UP000253495"/>
    </source>
</evidence>
<keyword evidence="2" id="KW-1185">Reference proteome</keyword>
<dbReference type="Proteomes" id="UP000253495">
    <property type="component" value="Unassembled WGS sequence"/>
</dbReference>
<evidence type="ECO:0000313" key="1">
    <source>
        <dbReference type="EMBL" id="RCW46259.1"/>
    </source>
</evidence>
<organism evidence="1 2">
    <name type="scientific">Halopolyspora algeriensis</name>
    <dbReference type="NCBI Taxonomy" id="1500506"/>
    <lineage>
        <taxon>Bacteria</taxon>
        <taxon>Bacillati</taxon>
        <taxon>Actinomycetota</taxon>
        <taxon>Actinomycetes</taxon>
        <taxon>Actinomycetes incertae sedis</taxon>
        <taxon>Halopolyspora</taxon>
    </lineage>
</organism>
<sequence length="467" mass="52737">MSGMRQHARAARLLTDFDSSVNMVRALGRFLRGRDHRAMSAGPASPLLAGALAALPHTARRDLFEAMGFLQAVPLDRVSRLDGDELAHWATRQYRGERYPAVVLGAASGAAVHLAAALRAPFLPQTLLVGARDTATDPDDPVGAMRAVAPTARRIAQRNPELAVYHMHDPAQDRPMLQNLAYLRLKRLRLGRIHERFLEQRLAPGAPIILLDCTRTWRTREVGERAYFQFGCLGGLPEEEYHHSGERVAEYLRQQGSPWRHWDPPEPDARRPEAEWGFDPALESDVAWFAERFGHPVHRITVAEPQDLSPVVADLYRWWYRRRGLPGDRLLAESYVQFDPMWALRLGAVPFWLRFNMEPAYEALRDYLHATERFRDIHVNLFSQGLWSPGVVPVDRWRALAAEQAAGAGEVLGVDEDAYPLDAGSSLRYTPAFRSLPPRHSLPPPLSIEDIDEFRAQTSTMHAVDWS</sequence>
<dbReference type="AlphaFoldDB" id="A0A368VWN1"/>
<gene>
    <name evidence="1" type="ORF">DFQ14_102562</name>
</gene>